<evidence type="ECO:0008006" key="4">
    <source>
        <dbReference type="Google" id="ProtNLM"/>
    </source>
</evidence>
<keyword evidence="1" id="KW-0472">Membrane</keyword>
<dbReference type="AlphaFoldDB" id="A0A923KSE2"/>
<feature type="transmembrane region" description="Helical" evidence="1">
    <location>
        <begin position="6"/>
        <end position="26"/>
    </location>
</feature>
<dbReference type="Proteomes" id="UP000616595">
    <property type="component" value="Unassembled WGS sequence"/>
</dbReference>
<evidence type="ECO:0000313" key="3">
    <source>
        <dbReference type="Proteomes" id="UP000616595"/>
    </source>
</evidence>
<evidence type="ECO:0000313" key="2">
    <source>
        <dbReference type="EMBL" id="MBC3888277.1"/>
    </source>
</evidence>
<organism evidence="2 3">
    <name type="scientific">Acetobacterium paludosum</name>
    <dbReference type="NCBI Taxonomy" id="52693"/>
    <lineage>
        <taxon>Bacteria</taxon>
        <taxon>Bacillati</taxon>
        <taxon>Bacillota</taxon>
        <taxon>Clostridia</taxon>
        <taxon>Eubacteriales</taxon>
        <taxon>Eubacteriaceae</taxon>
        <taxon>Acetobacterium</taxon>
    </lineage>
</organism>
<keyword evidence="1" id="KW-1133">Transmembrane helix</keyword>
<reference evidence="2" key="1">
    <citation type="submission" date="2019-10" db="EMBL/GenBank/DDBJ databases">
        <authorList>
            <person name="Ross D.E."/>
            <person name="Gulliver D."/>
        </authorList>
    </citation>
    <scope>NUCLEOTIDE SEQUENCE</scope>
    <source>
        <strain evidence="2">DER-2019</strain>
    </source>
</reference>
<reference evidence="2" key="2">
    <citation type="submission" date="2020-10" db="EMBL/GenBank/DDBJ databases">
        <title>Comparative genomics of the Acetobacterium genus.</title>
        <authorList>
            <person name="Marshall C."/>
            <person name="May H."/>
            <person name="Norman S."/>
        </authorList>
    </citation>
    <scope>NUCLEOTIDE SEQUENCE</scope>
    <source>
        <strain evidence="2">DER-2019</strain>
    </source>
</reference>
<dbReference type="OrthoDB" id="1778038at2"/>
<accession>A0A923KSE2</accession>
<dbReference type="RefSeq" id="WP_148567743.1">
    <property type="nucleotide sequence ID" value="NZ_RXYA01000012.1"/>
</dbReference>
<name>A0A923KSE2_9FIRM</name>
<keyword evidence="1" id="KW-0812">Transmembrane</keyword>
<comment type="caution">
    <text evidence="2">The sequence shown here is derived from an EMBL/GenBank/DDBJ whole genome shotgun (WGS) entry which is preliminary data.</text>
</comment>
<gene>
    <name evidence="2" type="ORF">GH810_08135</name>
</gene>
<evidence type="ECO:0000256" key="1">
    <source>
        <dbReference type="SAM" id="Phobius"/>
    </source>
</evidence>
<protein>
    <recommendedName>
        <fullName evidence="4">Cell wall-active antibiotics response LiaF-like C-terminal domain-containing protein</fullName>
    </recommendedName>
</protein>
<dbReference type="EMBL" id="WJBD01000008">
    <property type="protein sequence ID" value="MBC3888277.1"/>
    <property type="molecule type" value="Genomic_DNA"/>
</dbReference>
<keyword evidence="3" id="KW-1185">Reference proteome</keyword>
<proteinExistence type="predicted"/>
<sequence>MKIKNLLIGSGLVYATGLALYSVFIVKKGKEFEAGLDKSTGSLDDAVTYGGKSKSFSGQTMRDLRLGAFCGGMQLDFSDVITEKSDYRMDVKIVSGGFNIIVPDNFKLKIVDHCQFGGIADNTVCKDPENSVLLSVFADIKCGGLNFENADLENTATDQCCSC</sequence>